<comment type="cofactor">
    <cofactor evidence="1">
        <name>biotin</name>
        <dbReference type="ChEBI" id="CHEBI:57586"/>
    </cofactor>
</comment>
<keyword evidence="5" id="KW-0092">Biotin</keyword>
<dbReference type="FunFam" id="2.40.50.100:FF:000003">
    <property type="entry name" value="Acetyl-CoA carboxylase biotin carboxyl carrier protein"/>
    <property type="match status" value="1"/>
</dbReference>
<dbReference type="Pfam" id="PF00289">
    <property type="entry name" value="Biotin_carb_N"/>
    <property type="match status" value="1"/>
</dbReference>
<dbReference type="InterPro" id="IPR011054">
    <property type="entry name" value="Rudment_hybrid_motif"/>
</dbReference>
<gene>
    <name evidence="9" type="ORF">METZ01_LOCUS50774</name>
</gene>
<evidence type="ECO:0000313" key="9">
    <source>
        <dbReference type="EMBL" id="SUZ97920.1"/>
    </source>
</evidence>
<dbReference type="Pfam" id="PF00364">
    <property type="entry name" value="Biotin_lipoyl"/>
    <property type="match status" value="1"/>
</dbReference>
<dbReference type="PANTHER" id="PTHR18866">
    <property type="entry name" value="CARBOXYLASE:PYRUVATE/ACETYL-COA/PROPIONYL-COA CARBOXYLASE"/>
    <property type="match status" value="1"/>
</dbReference>
<dbReference type="AlphaFoldDB" id="A0A381S1I6"/>
<evidence type="ECO:0000259" key="7">
    <source>
        <dbReference type="PROSITE" id="PS50975"/>
    </source>
</evidence>
<dbReference type="Pfam" id="PF21139">
    <property type="entry name" value="BT_MCC_alpha"/>
    <property type="match status" value="1"/>
</dbReference>
<dbReference type="SUPFAM" id="SSF51230">
    <property type="entry name" value="Single hybrid motif"/>
    <property type="match status" value="1"/>
</dbReference>
<dbReference type="Gene3D" id="3.30.470.20">
    <property type="entry name" value="ATP-grasp fold, B domain"/>
    <property type="match status" value="1"/>
</dbReference>
<dbReference type="Pfam" id="PF02786">
    <property type="entry name" value="CPSase_L_D2"/>
    <property type="match status" value="1"/>
</dbReference>
<dbReference type="GO" id="GO:0016874">
    <property type="term" value="F:ligase activity"/>
    <property type="evidence" value="ECO:0007669"/>
    <property type="project" value="UniProtKB-KW"/>
</dbReference>
<dbReference type="PANTHER" id="PTHR18866:SF33">
    <property type="entry name" value="METHYLCROTONOYL-COA CARBOXYLASE SUBUNIT ALPHA, MITOCHONDRIAL-RELATED"/>
    <property type="match status" value="1"/>
</dbReference>
<feature type="domain" description="Lipoyl-binding" evidence="6">
    <location>
        <begin position="538"/>
        <end position="619"/>
    </location>
</feature>
<dbReference type="Gene3D" id="2.40.50.100">
    <property type="match status" value="1"/>
</dbReference>
<keyword evidence="4" id="KW-0067">ATP-binding</keyword>
<evidence type="ECO:0000259" key="6">
    <source>
        <dbReference type="PROSITE" id="PS50968"/>
    </source>
</evidence>
<dbReference type="InterPro" id="IPR001882">
    <property type="entry name" value="Biotin_BS"/>
</dbReference>
<dbReference type="Gene3D" id="3.30.700.40">
    <property type="match status" value="1"/>
</dbReference>
<proteinExistence type="predicted"/>
<dbReference type="PROSITE" id="PS00867">
    <property type="entry name" value="CPSASE_2"/>
    <property type="match status" value="1"/>
</dbReference>
<dbReference type="InterPro" id="IPR048429">
    <property type="entry name" value="MCC_alpha_BT"/>
</dbReference>
<dbReference type="InterPro" id="IPR016185">
    <property type="entry name" value="PreATP-grasp_dom_sf"/>
</dbReference>
<dbReference type="InterPro" id="IPR005481">
    <property type="entry name" value="BC-like_N"/>
</dbReference>
<feature type="domain" description="Biotin carboxylation" evidence="8">
    <location>
        <begin position="1"/>
        <end position="411"/>
    </location>
</feature>
<evidence type="ECO:0000256" key="5">
    <source>
        <dbReference type="ARBA" id="ARBA00023267"/>
    </source>
</evidence>
<dbReference type="Pfam" id="PF02785">
    <property type="entry name" value="Biotin_carb_C"/>
    <property type="match status" value="1"/>
</dbReference>
<dbReference type="InterPro" id="IPR050856">
    <property type="entry name" value="Biotin_carboxylase_complex"/>
</dbReference>
<dbReference type="CDD" id="cd06850">
    <property type="entry name" value="biotinyl_domain"/>
    <property type="match status" value="1"/>
</dbReference>
<reference evidence="9" key="1">
    <citation type="submission" date="2018-05" db="EMBL/GenBank/DDBJ databases">
        <authorList>
            <person name="Lanie J.A."/>
            <person name="Ng W.-L."/>
            <person name="Kazmierczak K.M."/>
            <person name="Andrzejewski T.M."/>
            <person name="Davidsen T.M."/>
            <person name="Wayne K.J."/>
            <person name="Tettelin H."/>
            <person name="Glass J.I."/>
            <person name="Rusch D."/>
            <person name="Podicherti R."/>
            <person name="Tsui H.-C.T."/>
            <person name="Winkler M.E."/>
        </authorList>
    </citation>
    <scope>NUCLEOTIDE SEQUENCE</scope>
</reference>
<sequence length="626" mass="65903">MGMRCVAVFVDADADAPFVADADEAVRLADGYLDGEAIIAAALATGADAIHPGYGFLAENAGFAAAVEAAGLVWVGPTPDVISSMGDKLAAKEAAVAAGVPTLPSSDDPTAGDEVGYPILVKAAAGGGGKGMHLVERPEDLAEAVATAQREAASSFGDDRVFLERYVARSRHIEIQILGDAHGALVHLGERECSIQRRHQKIIEESPAAVLDPARRDAMGESALQLARGIGYRSAGTVEFLVDDATGEFFFLEVNTRLQVEHPVTEEVTGIDLVREQLRVAAGEPLGYGQDDIGFSGHAVEARLYAEDPSAGFLPATGTLVAWQPADEPSVRWDTGVEEGSHVGVDFDPMLAKVVAHGPTRSEAAGRLALALERMHLGGVTTNRDFLVATLRHEAFLAGDTTTDFIERNAPAMGSTVAAATTHQLAIAAAMWLQGNNRASARVLDRIPSGWRNARMPAQHVALAVDDVEHDIGYRRRRDGSFAVEGGQVAIVHRWSPDDLDVEVDGIRRTVRITLAAGPSGDHLHLTGGGTTTTFRVVPRFSVPGSEAPSGGLVAPMPGRVLEIRAAVGDTVAKGQTMLLLEAMKMEHHMTAPFDGTVTEVRVATGDQVDNGSVLLVIHPADDGSA</sequence>
<organism evidence="9">
    <name type="scientific">marine metagenome</name>
    <dbReference type="NCBI Taxonomy" id="408172"/>
    <lineage>
        <taxon>unclassified sequences</taxon>
        <taxon>metagenomes</taxon>
        <taxon>ecological metagenomes</taxon>
    </lineage>
</organism>
<protein>
    <submittedName>
        <fullName evidence="9">Uncharacterized protein</fullName>
    </submittedName>
</protein>
<evidence type="ECO:0000256" key="4">
    <source>
        <dbReference type="ARBA" id="ARBA00022840"/>
    </source>
</evidence>
<dbReference type="PROSITE" id="PS00188">
    <property type="entry name" value="BIOTIN"/>
    <property type="match status" value="1"/>
</dbReference>
<dbReference type="SMART" id="SM00878">
    <property type="entry name" value="Biotin_carb_C"/>
    <property type="match status" value="1"/>
</dbReference>
<name>A0A381S1I6_9ZZZZ</name>
<accession>A0A381S1I6</accession>
<dbReference type="InterPro" id="IPR011053">
    <property type="entry name" value="Single_hybrid_motif"/>
</dbReference>
<dbReference type="SUPFAM" id="SSF56059">
    <property type="entry name" value="Glutathione synthetase ATP-binding domain-like"/>
    <property type="match status" value="1"/>
</dbReference>
<dbReference type="InterPro" id="IPR005482">
    <property type="entry name" value="Biotin_COase_C"/>
</dbReference>
<dbReference type="PROSITE" id="PS50968">
    <property type="entry name" value="BIOTINYL_LIPOYL"/>
    <property type="match status" value="1"/>
</dbReference>
<dbReference type="SUPFAM" id="SSF51246">
    <property type="entry name" value="Rudiment single hybrid motif"/>
    <property type="match status" value="1"/>
</dbReference>
<dbReference type="InterPro" id="IPR005479">
    <property type="entry name" value="CPAse_ATP-bd"/>
</dbReference>
<dbReference type="PROSITE" id="PS00866">
    <property type="entry name" value="CPSASE_1"/>
    <property type="match status" value="1"/>
</dbReference>
<dbReference type="EMBL" id="UINC01002553">
    <property type="protein sequence ID" value="SUZ97920.1"/>
    <property type="molecule type" value="Genomic_DNA"/>
</dbReference>
<dbReference type="SUPFAM" id="SSF52440">
    <property type="entry name" value="PreATP-grasp domain"/>
    <property type="match status" value="1"/>
</dbReference>
<dbReference type="InterPro" id="IPR011764">
    <property type="entry name" value="Biotin_carboxylation_dom"/>
</dbReference>
<evidence type="ECO:0000256" key="3">
    <source>
        <dbReference type="ARBA" id="ARBA00022741"/>
    </source>
</evidence>
<evidence type="ECO:0000256" key="1">
    <source>
        <dbReference type="ARBA" id="ARBA00001953"/>
    </source>
</evidence>
<dbReference type="InterPro" id="IPR000089">
    <property type="entry name" value="Biotin_lipoyl"/>
</dbReference>
<dbReference type="InterPro" id="IPR011761">
    <property type="entry name" value="ATP-grasp"/>
</dbReference>
<feature type="domain" description="ATP-grasp" evidence="7">
    <location>
        <begin position="87"/>
        <end position="282"/>
    </location>
</feature>
<dbReference type="GO" id="GO:0046872">
    <property type="term" value="F:metal ion binding"/>
    <property type="evidence" value="ECO:0007669"/>
    <property type="project" value="InterPro"/>
</dbReference>
<keyword evidence="3" id="KW-0547">Nucleotide-binding</keyword>
<dbReference type="GO" id="GO:0005524">
    <property type="term" value="F:ATP binding"/>
    <property type="evidence" value="ECO:0007669"/>
    <property type="project" value="UniProtKB-KW"/>
</dbReference>
<dbReference type="PROSITE" id="PS50979">
    <property type="entry name" value="BC"/>
    <property type="match status" value="1"/>
</dbReference>
<keyword evidence="2" id="KW-0436">Ligase</keyword>
<dbReference type="PROSITE" id="PS50975">
    <property type="entry name" value="ATP_GRASP"/>
    <property type="match status" value="1"/>
</dbReference>
<evidence type="ECO:0000259" key="8">
    <source>
        <dbReference type="PROSITE" id="PS50979"/>
    </source>
</evidence>
<evidence type="ECO:0000256" key="2">
    <source>
        <dbReference type="ARBA" id="ARBA00022598"/>
    </source>
</evidence>